<comment type="caution">
    <text evidence="5">The sequence shown here is derived from an EMBL/GenBank/DDBJ whole genome shotgun (WGS) entry which is preliminary data.</text>
</comment>
<proteinExistence type="inferred from homology"/>
<keyword evidence="6" id="KW-1185">Reference proteome</keyword>
<feature type="binding site" evidence="4">
    <location>
        <position position="233"/>
    </location>
    <ligand>
        <name>substrate</name>
    </ligand>
</feature>
<dbReference type="PATRIC" id="fig|1134406.4.peg.3326"/>
<evidence type="ECO:0008006" key="7">
    <source>
        <dbReference type="Google" id="ProtNLM"/>
    </source>
</evidence>
<dbReference type="PANTHER" id="PTHR36845">
    <property type="entry name" value="HYDROLASE, PUTATIVE (AFU_ORTHOLOGUE AFUA_7G05090)-RELATED"/>
    <property type="match status" value="1"/>
</dbReference>
<evidence type="ECO:0000256" key="2">
    <source>
        <dbReference type="ARBA" id="ARBA00038358"/>
    </source>
</evidence>
<keyword evidence="1" id="KW-0378">Hydrolase</keyword>
<dbReference type="InterPro" id="IPR052369">
    <property type="entry name" value="UG_Glycosaminoglycan_Hydrolase"/>
</dbReference>
<dbReference type="GO" id="GO:0000272">
    <property type="term" value="P:polysaccharide catabolic process"/>
    <property type="evidence" value="ECO:0007669"/>
    <property type="project" value="TreeGrafter"/>
</dbReference>
<gene>
    <name evidence="5" type="ORF">ADN00_07500</name>
</gene>
<dbReference type="InterPro" id="IPR008928">
    <property type="entry name" value="6-hairpin_glycosidase_sf"/>
</dbReference>
<dbReference type="InterPro" id="IPR012341">
    <property type="entry name" value="6hp_glycosidase-like_sf"/>
</dbReference>
<dbReference type="Gene3D" id="1.50.10.10">
    <property type="match status" value="1"/>
</dbReference>
<dbReference type="AlphaFoldDB" id="A0A0P6XNX5"/>
<evidence type="ECO:0000313" key="5">
    <source>
        <dbReference type="EMBL" id="KPL78296.1"/>
    </source>
</evidence>
<accession>A0A0P6XNX5</accession>
<dbReference type="SUPFAM" id="SSF48208">
    <property type="entry name" value="Six-hairpin glycosidases"/>
    <property type="match status" value="1"/>
</dbReference>
<dbReference type="Proteomes" id="UP000050417">
    <property type="component" value="Unassembled WGS sequence"/>
</dbReference>
<evidence type="ECO:0000256" key="3">
    <source>
        <dbReference type="PIRSR" id="PIRSR610905-1"/>
    </source>
</evidence>
<feature type="binding site" evidence="4">
    <location>
        <position position="217"/>
    </location>
    <ligand>
        <name>substrate</name>
    </ligand>
</feature>
<feature type="binding site" evidence="4">
    <location>
        <position position="157"/>
    </location>
    <ligand>
        <name>substrate</name>
    </ligand>
</feature>
<feature type="active site" description="Proton donor" evidence="3">
    <location>
        <position position="157"/>
    </location>
</feature>
<comment type="similarity">
    <text evidence="2">Belongs to the glycosyl hydrolase 88 family.</text>
</comment>
<name>A0A0P6XNX5_9CHLR</name>
<organism evidence="5 6">
    <name type="scientific">Ornatilinea apprima</name>
    <dbReference type="NCBI Taxonomy" id="1134406"/>
    <lineage>
        <taxon>Bacteria</taxon>
        <taxon>Bacillati</taxon>
        <taxon>Chloroflexota</taxon>
        <taxon>Anaerolineae</taxon>
        <taxon>Anaerolineales</taxon>
        <taxon>Anaerolineaceae</taxon>
        <taxon>Ornatilinea</taxon>
    </lineage>
</organism>
<dbReference type="STRING" id="1134406.ADN00_07500"/>
<dbReference type="GO" id="GO:0052757">
    <property type="term" value="F:chondroitin hydrolase activity"/>
    <property type="evidence" value="ECO:0007669"/>
    <property type="project" value="TreeGrafter"/>
</dbReference>
<dbReference type="EMBL" id="LGCL01000019">
    <property type="protein sequence ID" value="KPL78296.1"/>
    <property type="molecule type" value="Genomic_DNA"/>
</dbReference>
<dbReference type="PANTHER" id="PTHR36845:SF1">
    <property type="entry name" value="HYDROLASE, PUTATIVE (AFU_ORTHOLOGUE AFUA_7G05090)-RELATED"/>
    <property type="match status" value="1"/>
</dbReference>
<dbReference type="InterPro" id="IPR010905">
    <property type="entry name" value="Glyco_hydro_88"/>
</dbReference>
<protein>
    <recommendedName>
        <fullName evidence="7">Glucuronyl hydrolase</fullName>
    </recommendedName>
</protein>
<evidence type="ECO:0000256" key="1">
    <source>
        <dbReference type="ARBA" id="ARBA00022801"/>
    </source>
</evidence>
<evidence type="ECO:0000256" key="4">
    <source>
        <dbReference type="PIRSR" id="PIRSR610905-2"/>
    </source>
</evidence>
<reference evidence="5 6" key="1">
    <citation type="submission" date="2015-07" db="EMBL/GenBank/DDBJ databases">
        <title>Genome sequence of Ornatilinea apprima DSM 23815.</title>
        <authorList>
            <person name="Hemp J."/>
            <person name="Ward L.M."/>
            <person name="Pace L.A."/>
            <person name="Fischer W.W."/>
        </authorList>
    </citation>
    <scope>NUCLEOTIDE SEQUENCE [LARGE SCALE GENOMIC DNA]</scope>
    <source>
        <strain evidence="5 6">P3M-1</strain>
    </source>
</reference>
<sequence length="377" mass="42584">MLREVGLDNPNELLRERLEAVIPFAEKQVERMVSQHPDCFPVFTTQGVWSCTQEARDTWCEGFFGGMMWLLYSVTGKAVWKERAEHYSRLIASRRADESMHDLGYLFLFTALRAYELTGSEEWQAVTLEAAETLAKHYQPQGHYLCSAFGPESLLIDQMVDVGLLFYAAQVKRDRGLFRMARNHTSTSRRMLLRGDGSTAQEGLFDRITGEYIKPGTRQGWRADSCWARGQAWALYGFAKVYEYTRDAHDLASAELLAQYYLENAPAHGVPPNDFDEPGPRFGFETSAAAVAACGLWKLARLTGDASRAVLYLQSALQILDTLTSTTFLASESEEWEGLIKHGIYHVRLGLGVDESLIFGDHFFLEAVCEALKDETW</sequence>
<feature type="binding site" evidence="4">
    <location>
        <position position="229"/>
    </location>
    <ligand>
        <name>substrate</name>
    </ligand>
</feature>
<dbReference type="Pfam" id="PF07470">
    <property type="entry name" value="Glyco_hydro_88"/>
    <property type="match status" value="1"/>
</dbReference>
<evidence type="ECO:0000313" key="6">
    <source>
        <dbReference type="Proteomes" id="UP000050417"/>
    </source>
</evidence>
<feature type="binding site" evidence="4">
    <location>
        <position position="102"/>
    </location>
    <ligand>
        <name>substrate</name>
    </ligand>
</feature>
<feature type="active site" description="Nucleophile" evidence="3">
    <location>
        <position position="102"/>
    </location>
</feature>